<comment type="caution">
    <text evidence="2">The sequence shown here is derived from an EMBL/GenBank/DDBJ whole genome shotgun (WGS) entry which is preliminary data.</text>
</comment>
<feature type="region of interest" description="Disordered" evidence="1">
    <location>
        <begin position="1"/>
        <end position="57"/>
    </location>
</feature>
<dbReference type="EMBL" id="BAAAFZ010000019">
    <property type="protein sequence ID" value="GAA0579610.1"/>
    <property type="molecule type" value="Genomic_DNA"/>
</dbReference>
<dbReference type="Proteomes" id="UP001501588">
    <property type="component" value="Unassembled WGS sequence"/>
</dbReference>
<name>A0ABN1F131_9PROT</name>
<organism evidence="2 3">
    <name type="scientific">Craurococcus roseus</name>
    <dbReference type="NCBI Taxonomy" id="77585"/>
    <lineage>
        <taxon>Bacteria</taxon>
        <taxon>Pseudomonadati</taxon>
        <taxon>Pseudomonadota</taxon>
        <taxon>Alphaproteobacteria</taxon>
        <taxon>Acetobacterales</taxon>
        <taxon>Acetobacteraceae</taxon>
        <taxon>Craurococcus</taxon>
    </lineage>
</organism>
<feature type="compositionally biased region" description="Pro residues" evidence="1">
    <location>
        <begin position="17"/>
        <end position="29"/>
    </location>
</feature>
<evidence type="ECO:0000313" key="3">
    <source>
        <dbReference type="Proteomes" id="UP001501588"/>
    </source>
</evidence>
<feature type="compositionally biased region" description="Low complexity" evidence="1">
    <location>
        <begin position="35"/>
        <end position="51"/>
    </location>
</feature>
<dbReference type="RefSeq" id="WP_343894858.1">
    <property type="nucleotide sequence ID" value="NZ_BAAAFZ010000019.1"/>
</dbReference>
<sequence length="57" mass="6033">MHDHRSDYDFDVISGPATPPPARPAVFRPPEPRQRPSGAAPAPSSPATEAARAAEEV</sequence>
<gene>
    <name evidence="2" type="ORF">GCM10009416_17530</name>
</gene>
<evidence type="ECO:0000313" key="2">
    <source>
        <dbReference type="EMBL" id="GAA0579610.1"/>
    </source>
</evidence>
<protein>
    <submittedName>
        <fullName evidence="2">Uncharacterized protein</fullName>
    </submittedName>
</protein>
<keyword evidence="3" id="KW-1185">Reference proteome</keyword>
<evidence type="ECO:0000256" key="1">
    <source>
        <dbReference type="SAM" id="MobiDB-lite"/>
    </source>
</evidence>
<accession>A0ABN1F131</accession>
<proteinExistence type="predicted"/>
<reference evidence="2 3" key="1">
    <citation type="journal article" date="2019" name="Int. J. Syst. Evol. Microbiol.">
        <title>The Global Catalogue of Microorganisms (GCM) 10K type strain sequencing project: providing services to taxonomists for standard genome sequencing and annotation.</title>
        <authorList>
            <consortium name="The Broad Institute Genomics Platform"/>
            <consortium name="The Broad Institute Genome Sequencing Center for Infectious Disease"/>
            <person name="Wu L."/>
            <person name="Ma J."/>
        </authorList>
    </citation>
    <scope>NUCLEOTIDE SEQUENCE [LARGE SCALE GENOMIC DNA]</scope>
    <source>
        <strain evidence="2 3">JCM 9933</strain>
    </source>
</reference>